<gene>
    <name evidence="10" type="ordered locus">Sthe_3481</name>
</gene>
<keyword evidence="4 7" id="KW-0808">Transferase</keyword>
<evidence type="ECO:0000256" key="1">
    <source>
        <dbReference type="ARBA" id="ARBA00004751"/>
    </source>
</evidence>
<dbReference type="PANTHER" id="PTHR11739:SF4">
    <property type="entry name" value="CITRATE SYNTHASE, PEROXISOMAL"/>
    <property type="match status" value="1"/>
</dbReference>
<comment type="catalytic activity">
    <reaction evidence="5">
        <text>propanoyl-CoA + oxaloacetate + H2O = (2S,3S)-2-methylcitrate + CoA + H(+)</text>
        <dbReference type="Rhea" id="RHEA:23780"/>
        <dbReference type="ChEBI" id="CHEBI:15377"/>
        <dbReference type="ChEBI" id="CHEBI:15378"/>
        <dbReference type="ChEBI" id="CHEBI:16452"/>
        <dbReference type="ChEBI" id="CHEBI:57287"/>
        <dbReference type="ChEBI" id="CHEBI:57392"/>
        <dbReference type="ChEBI" id="CHEBI:58853"/>
        <dbReference type="EC" id="2.3.3.5"/>
    </reaction>
</comment>
<keyword evidence="11" id="KW-1185">Reference proteome</keyword>
<comment type="catalytic activity">
    <reaction evidence="6">
        <text>oxaloacetate + acetyl-CoA + H2O = citrate + CoA + H(+)</text>
        <dbReference type="Rhea" id="RHEA:16845"/>
        <dbReference type="ChEBI" id="CHEBI:15377"/>
        <dbReference type="ChEBI" id="CHEBI:15378"/>
        <dbReference type="ChEBI" id="CHEBI:16452"/>
        <dbReference type="ChEBI" id="CHEBI:16947"/>
        <dbReference type="ChEBI" id="CHEBI:57287"/>
        <dbReference type="ChEBI" id="CHEBI:57288"/>
        <dbReference type="EC" id="2.3.3.16"/>
    </reaction>
</comment>
<evidence type="ECO:0000256" key="6">
    <source>
        <dbReference type="ARBA" id="ARBA00049288"/>
    </source>
</evidence>
<evidence type="ECO:0000256" key="8">
    <source>
        <dbReference type="PIRSR" id="PIRSR001369-1"/>
    </source>
</evidence>
<dbReference type="eggNOG" id="COG0372">
    <property type="taxonomic scope" value="Bacteria"/>
</dbReference>
<dbReference type="InterPro" id="IPR024176">
    <property type="entry name" value="Citrate_synthase_bac-typ"/>
</dbReference>
<accession>D1CAN7</accession>
<dbReference type="PIRSF" id="PIRSF001369">
    <property type="entry name" value="Citrate_synth"/>
    <property type="match status" value="1"/>
</dbReference>
<dbReference type="InParanoid" id="D1CAN7"/>
<dbReference type="HOGENOM" id="CLU_025068_2_1_0"/>
<evidence type="ECO:0000256" key="9">
    <source>
        <dbReference type="RuleBase" id="RU003406"/>
    </source>
</evidence>
<dbReference type="Pfam" id="PF00285">
    <property type="entry name" value="Citrate_synt"/>
    <property type="match status" value="1"/>
</dbReference>
<dbReference type="AlphaFoldDB" id="D1CAN7"/>
<name>D1CAN7_SPHTD</name>
<dbReference type="FunFam" id="1.10.230.10:FF:000003">
    <property type="entry name" value="Citrate synthase"/>
    <property type="match status" value="1"/>
</dbReference>
<proteinExistence type="inferred from homology"/>
<dbReference type="GO" id="GO:0006099">
    <property type="term" value="P:tricarboxylic acid cycle"/>
    <property type="evidence" value="ECO:0007669"/>
    <property type="project" value="UniProtKB-UniPathway"/>
</dbReference>
<dbReference type="GO" id="GO:0036440">
    <property type="term" value="F:citrate synthase activity"/>
    <property type="evidence" value="ECO:0007669"/>
    <property type="project" value="UniProtKB-EC"/>
</dbReference>
<dbReference type="GO" id="GO:0050440">
    <property type="term" value="F:2-methylcitrate synthase activity"/>
    <property type="evidence" value="ECO:0007669"/>
    <property type="project" value="UniProtKB-EC"/>
</dbReference>
<evidence type="ECO:0000256" key="4">
    <source>
        <dbReference type="ARBA" id="ARBA00022679"/>
    </source>
</evidence>
<dbReference type="InterPro" id="IPR016143">
    <property type="entry name" value="Citrate_synth-like_sm_a-sub"/>
</dbReference>
<dbReference type="RefSeq" id="WP_012873915.1">
    <property type="nucleotide sequence ID" value="NC_013524.1"/>
</dbReference>
<reference evidence="10 11" key="2">
    <citation type="journal article" date="2010" name="Stand. Genomic Sci.">
        <title>Complete genome sequence of Desulfohalobium retbaense type strain (HR(100)).</title>
        <authorList>
            <person name="Spring S."/>
            <person name="Nolan M."/>
            <person name="Lapidus A."/>
            <person name="Glavina Del Rio T."/>
            <person name="Copeland A."/>
            <person name="Tice H."/>
            <person name="Cheng J.F."/>
            <person name="Lucas S."/>
            <person name="Land M."/>
            <person name="Chen F."/>
            <person name="Bruce D."/>
            <person name="Goodwin L."/>
            <person name="Pitluck S."/>
            <person name="Ivanova N."/>
            <person name="Mavromatis K."/>
            <person name="Mikhailova N."/>
            <person name="Pati A."/>
            <person name="Chen A."/>
            <person name="Palaniappan K."/>
            <person name="Hauser L."/>
            <person name="Chang Y.J."/>
            <person name="Jeffries C.D."/>
            <person name="Munk C."/>
            <person name="Kiss H."/>
            <person name="Chain P."/>
            <person name="Han C."/>
            <person name="Brettin T."/>
            <person name="Detter J.C."/>
            <person name="Schuler E."/>
            <person name="Goker M."/>
            <person name="Rohde M."/>
            <person name="Bristow J."/>
            <person name="Eisen J.A."/>
            <person name="Markowitz V."/>
            <person name="Hugenholtz P."/>
            <person name="Kyrpides N.C."/>
            <person name="Klenk H.P."/>
        </authorList>
    </citation>
    <scope>NUCLEOTIDE SEQUENCE [LARGE SCALE GENOMIC DNA]</scope>
    <source>
        <strain evidence="11">ATCC 49802 / DSM 20745 / S 6022</strain>
    </source>
</reference>
<dbReference type="OrthoDB" id="9800864at2"/>
<keyword evidence="3" id="KW-0816">Tricarboxylic acid cycle</keyword>
<sequence>MTARGLEGVVAGTTQLSSIIDGVLTYRGINIDDLAEHASYEEVVHLLFFGRLPTRAELDDLRRQLSALRPLPEGLMTLLRTVPRDAVPMDTLRTAVSALGFYEEHPNDTSREVSVEKALRLVAQVPTIVAALERLRRGQEPVPPPEGTDTAHAFLLMLKGTAPDEVEVDAMNKILVLHADHEFNASTFAARVTAATLADMHAAVTAAVAALKGPLHGGANAAVMAALQEIGDLDGVEPYVLEKLARKERIMGFGHRVYKQGDPRAKWLREMSRRLAERSGEPKWYEMSVRMDEVMQREKGLFPNVDFYAATVYHYLGIPKDLMTPVFATSRISGWTAHILEQYGDNRLIRPRADYTGPTSQAWVPIDQRG</sequence>
<protein>
    <recommendedName>
        <fullName evidence="7">Citrate synthase</fullName>
    </recommendedName>
</protein>
<keyword evidence="10" id="KW-0012">Acyltransferase</keyword>
<dbReference type="KEGG" id="sti:Sthe_3481"/>
<evidence type="ECO:0000256" key="2">
    <source>
        <dbReference type="ARBA" id="ARBA00010566"/>
    </source>
</evidence>
<dbReference type="InterPro" id="IPR011278">
    <property type="entry name" value="2-MeCitrate/Citrate_synth_II"/>
</dbReference>
<evidence type="ECO:0000313" key="10">
    <source>
        <dbReference type="EMBL" id="ACZ40880.1"/>
    </source>
</evidence>
<comment type="similarity">
    <text evidence="2 7 9">Belongs to the citrate synthase family.</text>
</comment>
<reference evidence="11" key="1">
    <citation type="submission" date="2009-11" db="EMBL/GenBank/DDBJ databases">
        <title>The complete chromosome 2 of Sphaerobacter thermophilus DSM 20745.</title>
        <authorList>
            <person name="Lucas S."/>
            <person name="Copeland A."/>
            <person name="Lapidus A."/>
            <person name="Glavina del Rio T."/>
            <person name="Dalin E."/>
            <person name="Tice H."/>
            <person name="Bruce D."/>
            <person name="Goodwin L."/>
            <person name="Pitluck S."/>
            <person name="Kyrpides N."/>
            <person name="Mavromatis K."/>
            <person name="Ivanova N."/>
            <person name="Mikhailova N."/>
            <person name="LaButti K.M."/>
            <person name="Clum A."/>
            <person name="Sun H.I."/>
            <person name="Brettin T."/>
            <person name="Detter J.C."/>
            <person name="Han C."/>
            <person name="Larimer F."/>
            <person name="Land M."/>
            <person name="Hauser L."/>
            <person name="Markowitz V."/>
            <person name="Cheng J.F."/>
            <person name="Hugenholtz P."/>
            <person name="Woyke T."/>
            <person name="Wu D."/>
            <person name="Steenblock K."/>
            <person name="Schneider S."/>
            <person name="Pukall R."/>
            <person name="Goeker M."/>
            <person name="Klenk H.P."/>
            <person name="Eisen J.A."/>
        </authorList>
    </citation>
    <scope>NUCLEOTIDE SEQUENCE [LARGE SCALE GENOMIC DNA]</scope>
    <source>
        <strain evidence="11">ATCC 49802 / DSM 20745 / S 6022</strain>
    </source>
</reference>
<dbReference type="NCBIfam" id="TIGR01800">
    <property type="entry name" value="cit_synth_II"/>
    <property type="match status" value="1"/>
</dbReference>
<feature type="active site" evidence="8">
    <location>
        <position position="255"/>
    </location>
</feature>
<dbReference type="PANTHER" id="PTHR11739">
    <property type="entry name" value="CITRATE SYNTHASE"/>
    <property type="match status" value="1"/>
</dbReference>
<feature type="active site" evidence="8">
    <location>
        <position position="306"/>
    </location>
</feature>
<dbReference type="EMBL" id="CP001824">
    <property type="protein sequence ID" value="ACZ40880.1"/>
    <property type="molecule type" value="Genomic_DNA"/>
</dbReference>
<evidence type="ECO:0000256" key="3">
    <source>
        <dbReference type="ARBA" id="ARBA00022532"/>
    </source>
</evidence>
<dbReference type="GO" id="GO:0005975">
    <property type="term" value="P:carbohydrate metabolic process"/>
    <property type="evidence" value="ECO:0007669"/>
    <property type="project" value="TreeGrafter"/>
</dbReference>
<organism evidence="10 11">
    <name type="scientific">Sphaerobacter thermophilus (strain ATCC 49802 / DSM 20745 / KCCM 41009 / NCIMB 13125 / S 6022)</name>
    <dbReference type="NCBI Taxonomy" id="479434"/>
    <lineage>
        <taxon>Bacteria</taxon>
        <taxon>Pseudomonadati</taxon>
        <taxon>Thermomicrobiota</taxon>
        <taxon>Thermomicrobia</taxon>
        <taxon>Sphaerobacterales</taxon>
        <taxon>Sphaerobacterineae</taxon>
        <taxon>Sphaerobacteraceae</taxon>
        <taxon>Sphaerobacter</taxon>
    </lineage>
</organism>
<dbReference type="PRINTS" id="PR00143">
    <property type="entry name" value="CITRTSNTHASE"/>
</dbReference>
<evidence type="ECO:0000313" key="11">
    <source>
        <dbReference type="Proteomes" id="UP000002027"/>
    </source>
</evidence>
<dbReference type="Proteomes" id="UP000002027">
    <property type="component" value="Chromosome 2"/>
</dbReference>
<dbReference type="UniPathway" id="UPA00223"/>
<dbReference type="GO" id="GO:0005829">
    <property type="term" value="C:cytosol"/>
    <property type="evidence" value="ECO:0007669"/>
    <property type="project" value="TreeGrafter"/>
</dbReference>
<dbReference type="InterPro" id="IPR002020">
    <property type="entry name" value="Citrate_synthase"/>
</dbReference>
<dbReference type="FunCoup" id="D1CAN7">
    <property type="interactions" value="387"/>
</dbReference>
<comment type="pathway">
    <text evidence="1">Carbohydrate metabolism; tricarboxylic acid cycle; isocitrate from oxaloacetate: step 1/2.</text>
</comment>
<dbReference type="Gene3D" id="1.10.580.10">
    <property type="entry name" value="Citrate Synthase, domain 1"/>
    <property type="match status" value="1"/>
</dbReference>
<dbReference type="Gene3D" id="1.10.230.10">
    <property type="entry name" value="Cytochrome P450-Terp, domain 2"/>
    <property type="match status" value="1"/>
</dbReference>
<dbReference type="STRING" id="479434.Sthe_3481"/>
<dbReference type="PROSITE" id="PS00480">
    <property type="entry name" value="CITRATE_SYNTHASE"/>
    <property type="match status" value="1"/>
</dbReference>
<evidence type="ECO:0000256" key="7">
    <source>
        <dbReference type="PIRNR" id="PIRNR001369"/>
    </source>
</evidence>
<dbReference type="InterPro" id="IPR019810">
    <property type="entry name" value="Citrate_synthase_AS"/>
</dbReference>
<evidence type="ECO:0000256" key="5">
    <source>
        <dbReference type="ARBA" id="ARBA00049052"/>
    </source>
</evidence>
<dbReference type="InterPro" id="IPR016142">
    <property type="entry name" value="Citrate_synth-like_lrg_a-sub"/>
</dbReference>
<dbReference type="SUPFAM" id="SSF48256">
    <property type="entry name" value="Citrate synthase"/>
    <property type="match status" value="1"/>
</dbReference>
<dbReference type="InterPro" id="IPR036969">
    <property type="entry name" value="Citrate_synthase_sf"/>
</dbReference>